<evidence type="ECO:0000313" key="3">
    <source>
        <dbReference type="Proteomes" id="UP001144205"/>
    </source>
</evidence>
<dbReference type="EMBL" id="BROH01000003">
    <property type="protein sequence ID" value="GKY87529.1"/>
    <property type="molecule type" value="Genomic_DNA"/>
</dbReference>
<keyword evidence="3" id="KW-1185">Reference proteome</keyword>
<protein>
    <submittedName>
        <fullName evidence="2">Uncharacterized protein</fullName>
    </submittedName>
</protein>
<name>A0ABQ5LR98_9RHOB</name>
<dbReference type="Proteomes" id="UP001144205">
    <property type="component" value="Unassembled WGS sequence"/>
</dbReference>
<organism evidence="2 3">
    <name type="scientific">Sinisalibacter aestuarii</name>
    <dbReference type="NCBI Taxonomy" id="2949426"/>
    <lineage>
        <taxon>Bacteria</taxon>
        <taxon>Pseudomonadati</taxon>
        <taxon>Pseudomonadota</taxon>
        <taxon>Alphaproteobacteria</taxon>
        <taxon>Rhodobacterales</taxon>
        <taxon>Roseobacteraceae</taxon>
        <taxon>Sinisalibacter</taxon>
    </lineage>
</organism>
<proteinExistence type="predicted"/>
<comment type="caution">
    <text evidence="2">The sequence shown here is derived from an EMBL/GenBank/DDBJ whole genome shotgun (WGS) entry which is preliminary data.</text>
</comment>
<accession>A0ABQ5LR98</accession>
<reference evidence="2" key="1">
    <citation type="journal article" date="2023" name="Int. J. Syst. Evol. Microbiol.">
        <title>Sinisalibacter aestuarii sp. nov., isolated from estuarine sediment of the Arakawa River.</title>
        <authorList>
            <person name="Arafat S.T."/>
            <person name="Hirano S."/>
            <person name="Sato A."/>
            <person name="Takeuchi K."/>
            <person name="Yasuda T."/>
            <person name="Terahara T."/>
            <person name="Hamada M."/>
            <person name="Kobayashi T."/>
        </authorList>
    </citation>
    <scope>NUCLEOTIDE SEQUENCE</scope>
    <source>
        <strain evidence="2">B-399</strain>
    </source>
</reference>
<gene>
    <name evidence="2" type="ORF">STA1M1_13980</name>
</gene>
<evidence type="ECO:0000256" key="1">
    <source>
        <dbReference type="SAM" id="MobiDB-lite"/>
    </source>
</evidence>
<sequence length="120" mass="13769">MNARVGFDWSAMPHTVEGFRRFLHFIEAEIADFGPYCLDPHWGIQARISHPTVFRPTLTGRVEAMGDFYRDLADRLDRPLPADISLENRQPDPAQNLAGDPEARALVERIYAEDFESFSY</sequence>
<dbReference type="RefSeq" id="WP_281841516.1">
    <property type="nucleotide sequence ID" value="NZ_BROH01000003.1"/>
</dbReference>
<evidence type="ECO:0000313" key="2">
    <source>
        <dbReference type="EMBL" id="GKY87529.1"/>
    </source>
</evidence>
<feature type="region of interest" description="Disordered" evidence="1">
    <location>
        <begin position="82"/>
        <end position="101"/>
    </location>
</feature>